<feature type="compositionally biased region" description="Polar residues" evidence="4">
    <location>
        <begin position="106"/>
        <end position="119"/>
    </location>
</feature>
<feature type="compositionally biased region" description="Basic and acidic residues" evidence="4">
    <location>
        <begin position="179"/>
        <end position="189"/>
    </location>
</feature>
<evidence type="ECO:0000313" key="6">
    <source>
        <dbReference type="Proteomes" id="UP001165060"/>
    </source>
</evidence>
<dbReference type="Pfam" id="PF13857">
    <property type="entry name" value="Ank_5"/>
    <property type="match status" value="1"/>
</dbReference>
<dbReference type="SMART" id="SM00248">
    <property type="entry name" value="ANK"/>
    <property type="match status" value="6"/>
</dbReference>
<feature type="compositionally biased region" description="Basic and acidic residues" evidence="4">
    <location>
        <begin position="197"/>
        <end position="223"/>
    </location>
</feature>
<proteinExistence type="predicted"/>
<dbReference type="SUPFAM" id="SSF48403">
    <property type="entry name" value="Ankyrin repeat"/>
    <property type="match status" value="1"/>
</dbReference>
<feature type="repeat" description="ANK" evidence="3">
    <location>
        <begin position="564"/>
        <end position="596"/>
    </location>
</feature>
<keyword evidence="1" id="KW-0677">Repeat</keyword>
<dbReference type="PANTHER" id="PTHR24171">
    <property type="entry name" value="ANKYRIN REPEAT DOMAIN-CONTAINING PROTEIN 39-RELATED"/>
    <property type="match status" value="1"/>
</dbReference>
<feature type="compositionally biased region" description="Low complexity" evidence="4">
    <location>
        <begin position="687"/>
        <end position="698"/>
    </location>
</feature>
<sequence length="809" mass="92157">MSLDIKRRTLKAQQEAQERLKKEDESTGAVKKRTAQDDWDESAHSVTVNARMDRRNRVKEYDAFLYSQEDAKNLAEYARFSKNNPRAQTPGKEGNEGATGLDYDARQNQMNNSSSNGTTVHKGELAEGYRHVHLKGTRDDFDRDFRKVGRGGDFSQVRYKLPEENVMEKAVRGPAAGREQYRRDAESRINKLAKQQSESDKEKKERVAMEKKDEKKARNKKMREDWRTNKLEGTRSDTDFIKEIQKIGIGEAIRNPKQKAIEAMRAGPAMYPDHIGPKTRVINYEEVDKASYDAMLALGATVSDQLEGRIVEEAVWDEDTKPMSENRYFGGVQDDQLKNYRELKRQERLQQTMKDFSSRAADLVSKRNELIAQGYTMPGETIGSMTHKLGGVLMRKNLWKMAIRMLARRKAANVKWWKDRWHGRHKRKLSKAELEMIMQESEALFDAADQGNKKLVNVAIRYFGDVEHPRNGRTPFQTIFVRLCWIDAGLEIEPTWQPGYKVNDRADYEGVMRQLLDNGADINKIEMENTDGWAVVHHAAYLGCYKRVKYFLENGGTVDLKTRDGVTALMKACEGGHLDVIMLLVYTNHDIKARSDTNLTLLHYAALSGNLNVIKFLLEAGADKMATDDDGRTALDICNARDYRVCAETLSKFAHPKPTMKPLIEYWKEVQENERPESPSLFGHLGGSRASSRASSRGTWREMRQGAGRGWVGEDDEETTGNRRQGGIARSLTSFASSAASSVANAPRQARKSRFEKKVTGLALSTFGKKGSKEQQKRERNERKMREKEEKERIARGLEPEVSALGYLE</sequence>
<dbReference type="Pfam" id="PF12796">
    <property type="entry name" value="Ank_2"/>
    <property type="match status" value="1"/>
</dbReference>
<evidence type="ECO:0000313" key="5">
    <source>
        <dbReference type="EMBL" id="GMI34365.1"/>
    </source>
</evidence>
<reference evidence="5 6" key="1">
    <citation type="journal article" date="2023" name="Commun. Biol.">
        <title>Genome analysis of Parmales, the sister group of diatoms, reveals the evolutionary specialization of diatoms from phago-mixotrophs to photoautotrophs.</title>
        <authorList>
            <person name="Ban H."/>
            <person name="Sato S."/>
            <person name="Yoshikawa S."/>
            <person name="Yamada K."/>
            <person name="Nakamura Y."/>
            <person name="Ichinomiya M."/>
            <person name="Sato N."/>
            <person name="Blanc-Mathieu R."/>
            <person name="Endo H."/>
            <person name="Kuwata A."/>
            <person name="Ogata H."/>
        </authorList>
    </citation>
    <scope>NUCLEOTIDE SEQUENCE [LARGE SCALE GENOMIC DNA]</scope>
</reference>
<dbReference type="InterPro" id="IPR002110">
    <property type="entry name" value="Ankyrin_rpt"/>
</dbReference>
<feature type="region of interest" description="Disordered" evidence="4">
    <location>
        <begin position="169"/>
        <end position="223"/>
    </location>
</feature>
<feature type="region of interest" description="Disordered" evidence="4">
    <location>
        <begin position="761"/>
        <end position="809"/>
    </location>
</feature>
<evidence type="ECO:0000256" key="2">
    <source>
        <dbReference type="ARBA" id="ARBA00023043"/>
    </source>
</evidence>
<feature type="compositionally biased region" description="Basic and acidic residues" evidence="4">
    <location>
        <begin position="771"/>
        <end position="799"/>
    </location>
</feature>
<comment type="caution">
    <text evidence="5">The sequence shown here is derived from an EMBL/GenBank/DDBJ whole genome shotgun (WGS) entry which is preliminary data.</text>
</comment>
<keyword evidence="2 3" id="KW-0040">ANK repeat</keyword>
<feature type="region of interest" description="Disordered" evidence="4">
    <location>
        <begin position="80"/>
        <end position="124"/>
    </location>
</feature>
<gene>
    <name evidence="5" type="ORF">TeGR_g8031</name>
</gene>
<dbReference type="PROSITE" id="PS50297">
    <property type="entry name" value="ANK_REP_REGION"/>
    <property type="match status" value="1"/>
</dbReference>
<protein>
    <submittedName>
        <fullName evidence="5">Uncharacterized protein</fullName>
    </submittedName>
</protein>
<name>A0ABQ6MWQ2_9STRA</name>
<organism evidence="5 6">
    <name type="scientific">Tetraparma gracilis</name>
    <dbReference type="NCBI Taxonomy" id="2962635"/>
    <lineage>
        <taxon>Eukaryota</taxon>
        <taxon>Sar</taxon>
        <taxon>Stramenopiles</taxon>
        <taxon>Ochrophyta</taxon>
        <taxon>Bolidophyceae</taxon>
        <taxon>Parmales</taxon>
        <taxon>Triparmaceae</taxon>
        <taxon>Tetraparma</taxon>
    </lineage>
</organism>
<dbReference type="InterPro" id="IPR036770">
    <property type="entry name" value="Ankyrin_rpt-contain_sf"/>
</dbReference>
<feature type="region of interest" description="Disordered" evidence="4">
    <location>
        <begin position="675"/>
        <end position="727"/>
    </location>
</feature>
<dbReference type="PROSITE" id="PS50088">
    <property type="entry name" value="ANK_REPEAT"/>
    <property type="match status" value="2"/>
</dbReference>
<evidence type="ECO:0000256" key="3">
    <source>
        <dbReference type="PROSITE-ProRule" id="PRU00023"/>
    </source>
</evidence>
<feature type="region of interest" description="Disordered" evidence="4">
    <location>
        <begin position="1"/>
        <end position="45"/>
    </location>
</feature>
<feature type="non-terminal residue" evidence="5">
    <location>
        <position position="809"/>
    </location>
</feature>
<feature type="repeat" description="ANK" evidence="3">
    <location>
        <begin position="597"/>
        <end position="629"/>
    </location>
</feature>
<evidence type="ECO:0000256" key="1">
    <source>
        <dbReference type="ARBA" id="ARBA00022737"/>
    </source>
</evidence>
<keyword evidence="6" id="KW-1185">Reference proteome</keyword>
<dbReference type="Gene3D" id="1.25.40.20">
    <property type="entry name" value="Ankyrin repeat-containing domain"/>
    <property type="match status" value="1"/>
</dbReference>
<dbReference type="EMBL" id="BRYB01003307">
    <property type="protein sequence ID" value="GMI34365.1"/>
    <property type="molecule type" value="Genomic_DNA"/>
</dbReference>
<dbReference type="PANTHER" id="PTHR24171:SF8">
    <property type="entry name" value="BRCA1-ASSOCIATED RING DOMAIN PROTEIN 1"/>
    <property type="match status" value="1"/>
</dbReference>
<evidence type="ECO:0000256" key="4">
    <source>
        <dbReference type="SAM" id="MobiDB-lite"/>
    </source>
</evidence>
<feature type="compositionally biased region" description="Basic and acidic residues" evidence="4">
    <location>
        <begin position="16"/>
        <end position="25"/>
    </location>
</feature>
<accession>A0ABQ6MWQ2</accession>
<dbReference type="Proteomes" id="UP001165060">
    <property type="component" value="Unassembled WGS sequence"/>
</dbReference>